<keyword evidence="3" id="KW-1185">Reference proteome</keyword>
<name>A1ZCN5_MICM2</name>
<dbReference type="AlphaFoldDB" id="A1ZCN5"/>
<proteinExistence type="predicted"/>
<dbReference type="eggNOG" id="COG3752">
    <property type="taxonomic scope" value="Bacteria"/>
</dbReference>
<comment type="caution">
    <text evidence="2">The sequence shown here is derived from an EMBL/GenBank/DDBJ whole genome shotgun (WGS) entry which is preliminary data.</text>
</comment>
<keyword evidence="1" id="KW-0812">Transmembrane</keyword>
<dbReference type="EMBL" id="AAWS01000001">
    <property type="protein sequence ID" value="EAY32037.1"/>
    <property type="molecule type" value="Genomic_DNA"/>
</dbReference>
<feature type="transmembrane region" description="Helical" evidence="1">
    <location>
        <begin position="55"/>
        <end position="74"/>
    </location>
</feature>
<organism evidence="2 3">
    <name type="scientific">Microscilla marina ATCC 23134</name>
    <dbReference type="NCBI Taxonomy" id="313606"/>
    <lineage>
        <taxon>Bacteria</taxon>
        <taxon>Pseudomonadati</taxon>
        <taxon>Bacteroidota</taxon>
        <taxon>Cytophagia</taxon>
        <taxon>Cytophagales</taxon>
        <taxon>Microscillaceae</taxon>
        <taxon>Microscilla</taxon>
    </lineage>
</organism>
<keyword evidence="1" id="KW-1133">Transmembrane helix</keyword>
<feature type="transmembrane region" description="Helical" evidence="1">
    <location>
        <begin position="163"/>
        <end position="181"/>
    </location>
</feature>
<dbReference type="RefSeq" id="WP_002692954.1">
    <property type="nucleotide sequence ID" value="NZ_AAWS01000001.1"/>
</dbReference>
<evidence type="ECO:0000313" key="2">
    <source>
        <dbReference type="EMBL" id="EAY32037.1"/>
    </source>
</evidence>
<dbReference type="Gene3D" id="1.20.120.1630">
    <property type="match status" value="1"/>
</dbReference>
<accession>A1ZCN5</accession>
<dbReference type="PROSITE" id="PS50244">
    <property type="entry name" value="S5A_REDUCTASE"/>
    <property type="match status" value="1"/>
</dbReference>
<feature type="transmembrane region" description="Helical" evidence="1">
    <location>
        <begin position="210"/>
        <end position="228"/>
    </location>
</feature>
<dbReference type="InterPro" id="IPR010721">
    <property type="entry name" value="UstE-like"/>
</dbReference>
<feature type="transmembrane region" description="Helical" evidence="1">
    <location>
        <begin position="86"/>
        <end position="106"/>
    </location>
</feature>
<feature type="transmembrane region" description="Helical" evidence="1">
    <location>
        <begin position="7"/>
        <end position="24"/>
    </location>
</feature>
<dbReference type="PANTHER" id="PTHR32251:SF17">
    <property type="entry name" value="STEROID 5-ALPHA REDUCTASE C-TERMINAL DOMAIN-CONTAINING PROTEIN"/>
    <property type="match status" value="1"/>
</dbReference>
<feature type="transmembrane region" description="Helical" evidence="1">
    <location>
        <begin position="30"/>
        <end position="48"/>
    </location>
</feature>
<evidence type="ECO:0000256" key="1">
    <source>
        <dbReference type="SAM" id="Phobius"/>
    </source>
</evidence>
<dbReference type="Pfam" id="PF06966">
    <property type="entry name" value="DUF1295"/>
    <property type="match status" value="1"/>
</dbReference>
<dbReference type="PANTHER" id="PTHR32251">
    <property type="entry name" value="3-OXO-5-ALPHA-STEROID 4-DEHYDROGENASE"/>
    <property type="match status" value="1"/>
</dbReference>
<gene>
    <name evidence="2" type="ORF">M23134_02066</name>
</gene>
<dbReference type="Proteomes" id="UP000004095">
    <property type="component" value="Unassembled WGS sequence"/>
</dbReference>
<dbReference type="GO" id="GO:0016020">
    <property type="term" value="C:membrane"/>
    <property type="evidence" value="ECO:0007669"/>
    <property type="project" value="TreeGrafter"/>
</dbReference>
<reference evidence="2 3" key="1">
    <citation type="submission" date="2007-01" db="EMBL/GenBank/DDBJ databases">
        <authorList>
            <person name="Haygood M."/>
            <person name="Podell S."/>
            <person name="Anderson C."/>
            <person name="Hopkinson B."/>
            <person name="Roe K."/>
            <person name="Barbeau K."/>
            <person name="Gaasterland T."/>
            <person name="Ferriera S."/>
            <person name="Johnson J."/>
            <person name="Kravitz S."/>
            <person name="Beeson K."/>
            <person name="Sutton G."/>
            <person name="Rogers Y.-H."/>
            <person name="Friedman R."/>
            <person name="Frazier M."/>
            <person name="Venter J.C."/>
        </authorList>
    </citation>
    <scope>NUCLEOTIDE SEQUENCE [LARGE SCALE GENOMIC DNA]</scope>
    <source>
        <strain evidence="2 3">ATCC 23134</strain>
    </source>
</reference>
<evidence type="ECO:0000313" key="3">
    <source>
        <dbReference type="Proteomes" id="UP000004095"/>
    </source>
</evidence>
<feature type="transmembrane region" description="Helical" evidence="1">
    <location>
        <begin position="234"/>
        <end position="256"/>
    </location>
</feature>
<sequence length="284" mass="32819">MKRKKIFYVILLTLVTAISTFLFTHAAATTYAVGLGVILLSLTVLWLVSLTIKDASIIDVFWGLGFFIIAWLYGSQVGFELLSTRNWVLLMMVTVWGLRLTIYLAIRNLGKGEDYRYVAMRKQNGKHFWWISYFRVFVLQGFLLWMISAVYLPALSVSGSLLLLDYLGILFWSIGLFFEAVGDAQLRRFKQNPANYGKVMDKGLWHYTRHPNYFGDAMVWWGFFMFGLSQWQGLYFIFCPLIMTLFLLKVSGVALLETKLKKTKPQYAEYIRKTPAFIPGLPKK</sequence>
<keyword evidence="1" id="KW-0472">Membrane</keyword>
<protein>
    <submittedName>
        <fullName evidence="2">Uncharacterized protein</fullName>
    </submittedName>
</protein>
<dbReference type="OrthoDB" id="9779233at2"/>
<feature type="transmembrane region" description="Helical" evidence="1">
    <location>
        <begin position="127"/>
        <end position="151"/>
    </location>
</feature>